<dbReference type="Proteomes" id="UP000530928">
    <property type="component" value="Unassembled WGS sequence"/>
</dbReference>
<organism evidence="1 2">
    <name type="scientific">Nonomuraea soli</name>
    <dbReference type="NCBI Taxonomy" id="1032476"/>
    <lineage>
        <taxon>Bacteria</taxon>
        <taxon>Bacillati</taxon>
        <taxon>Actinomycetota</taxon>
        <taxon>Actinomycetes</taxon>
        <taxon>Streptosporangiales</taxon>
        <taxon>Streptosporangiaceae</taxon>
        <taxon>Nonomuraea</taxon>
    </lineage>
</organism>
<proteinExistence type="predicted"/>
<evidence type="ECO:0000313" key="2">
    <source>
        <dbReference type="Proteomes" id="UP000530928"/>
    </source>
</evidence>
<reference evidence="1 2" key="1">
    <citation type="submission" date="2020-07" db="EMBL/GenBank/DDBJ databases">
        <title>Genomic Encyclopedia of Type Strains, Phase IV (KMG-IV): sequencing the most valuable type-strain genomes for metagenomic binning, comparative biology and taxonomic classification.</title>
        <authorList>
            <person name="Goeker M."/>
        </authorList>
    </citation>
    <scope>NUCLEOTIDE SEQUENCE [LARGE SCALE GENOMIC DNA]</scope>
    <source>
        <strain evidence="1 2">DSM 45533</strain>
    </source>
</reference>
<gene>
    <name evidence="1" type="ORF">HNR30_001395</name>
</gene>
<protein>
    <submittedName>
        <fullName evidence="1">Uncharacterized protein</fullName>
    </submittedName>
</protein>
<evidence type="ECO:0000313" key="1">
    <source>
        <dbReference type="EMBL" id="MBA2890060.1"/>
    </source>
</evidence>
<keyword evidence="2" id="KW-1185">Reference proteome</keyword>
<accession>A0A7W0CFJ4</accession>
<dbReference type="EMBL" id="JACDUR010000001">
    <property type="protein sequence ID" value="MBA2890060.1"/>
    <property type="molecule type" value="Genomic_DNA"/>
</dbReference>
<comment type="caution">
    <text evidence="1">The sequence shown here is derived from an EMBL/GenBank/DDBJ whole genome shotgun (WGS) entry which is preliminary data.</text>
</comment>
<name>A0A7W0CFJ4_9ACTN</name>
<dbReference type="RefSeq" id="WP_181608787.1">
    <property type="nucleotide sequence ID" value="NZ_BAABAM010000001.1"/>
</dbReference>
<dbReference type="AlphaFoldDB" id="A0A7W0CFJ4"/>
<sequence>MPWVWKKAAARRRNAVQECGAGVGLLVGDAAEVWADIHEAFLKLACVLISWRRLTSLR</sequence>